<dbReference type="Gene3D" id="1.20.5.3310">
    <property type="match status" value="1"/>
</dbReference>
<evidence type="ECO:0000256" key="9">
    <source>
        <dbReference type="SAM" id="MobiDB-lite"/>
    </source>
</evidence>
<keyword evidence="3" id="KW-1003">Cell membrane</keyword>
<evidence type="ECO:0000256" key="8">
    <source>
        <dbReference type="ARBA" id="ARBA00023136"/>
    </source>
</evidence>
<dbReference type="PANTHER" id="PTHR33162:SF1">
    <property type="entry name" value="SEC-INDEPENDENT PROTEIN TRANSLOCASE PROTEIN TATA, CHLOROPLASTIC"/>
    <property type="match status" value="1"/>
</dbReference>
<keyword evidence="2" id="KW-0813">Transport</keyword>
<comment type="caution">
    <text evidence="10">The sequence shown here is derived from an EMBL/GenBank/DDBJ whole genome shotgun (WGS) entry which is preliminary data.</text>
</comment>
<dbReference type="OrthoDB" id="7206969at2"/>
<dbReference type="NCBIfam" id="TIGR01410">
    <property type="entry name" value="tatB"/>
    <property type="match status" value="1"/>
</dbReference>
<comment type="subcellular location">
    <subcellularLocation>
        <location evidence="1">Membrane</location>
        <topology evidence="1">Single-pass membrane protein</topology>
    </subcellularLocation>
</comment>
<organism evidence="10 11">
    <name type="scientific">Qipengyuania algicida</name>
    <dbReference type="NCBI Taxonomy" id="1836209"/>
    <lineage>
        <taxon>Bacteria</taxon>
        <taxon>Pseudomonadati</taxon>
        <taxon>Pseudomonadota</taxon>
        <taxon>Alphaproteobacteria</taxon>
        <taxon>Sphingomonadales</taxon>
        <taxon>Erythrobacteraceae</taxon>
        <taxon>Qipengyuania</taxon>
    </lineage>
</organism>
<name>A0A845AKF7_9SPHN</name>
<dbReference type="GO" id="GO:0008320">
    <property type="term" value="F:protein transmembrane transporter activity"/>
    <property type="evidence" value="ECO:0007669"/>
    <property type="project" value="InterPro"/>
</dbReference>
<feature type="region of interest" description="Disordered" evidence="9">
    <location>
        <begin position="70"/>
        <end position="152"/>
    </location>
</feature>
<evidence type="ECO:0000313" key="10">
    <source>
        <dbReference type="EMBL" id="MXP27538.1"/>
    </source>
</evidence>
<evidence type="ECO:0000256" key="4">
    <source>
        <dbReference type="ARBA" id="ARBA00022692"/>
    </source>
</evidence>
<evidence type="ECO:0000256" key="6">
    <source>
        <dbReference type="ARBA" id="ARBA00022989"/>
    </source>
</evidence>
<feature type="compositionally biased region" description="Low complexity" evidence="9">
    <location>
        <begin position="102"/>
        <end position="114"/>
    </location>
</feature>
<keyword evidence="7" id="KW-0811">Translocation</keyword>
<feature type="compositionally biased region" description="Polar residues" evidence="9">
    <location>
        <begin position="120"/>
        <end position="132"/>
    </location>
</feature>
<dbReference type="PANTHER" id="PTHR33162">
    <property type="entry name" value="SEC-INDEPENDENT PROTEIN TRANSLOCASE PROTEIN TATA, CHLOROPLASTIC"/>
    <property type="match status" value="1"/>
</dbReference>
<keyword evidence="4" id="KW-0812">Transmembrane</keyword>
<gene>
    <name evidence="10" type="primary">tatB</name>
    <name evidence="10" type="ORF">GRI58_01720</name>
</gene>
<evidence type="ECO:0000256" key="1">
    <source>
        <dbReference type="ARBA" id="ARBA00004167"/>
    </source>
</evidence>
<dbReference type="PRINTS" id="PR01506">
    <property type="entry name" value="TATBPROTEIN"/>
</dbReference>
<evidence type="ECO:0000256" key="7">
    <source>
        <dbReference type="ARBA" id="ARBA00023010"/>
    </source>
</evidence>
<keyword evidence="8" id="KW-0472">Membrane</keyword>
<feature type="compositionally biased region" description="Basic and acidic residues" evidence="9">
    <location>
        <begin position="70"/>
        <end position="86"/>
    </location>
</feature>
<evidence type="ECO:0000256" key="5">
    <source>
        <dbReference type="ARBA" id="ARBA00022927"/>
    </source>
</evidence>
<dbReference type="InterPro" id="IPR018448">
    <property type="entry name" value="TatB"/>
</dbReference>
<evidence type="ECO:0000256" key="2">
    <source>
        <dbReference type="ARBA" id="ARBA00022448"/>
    </source>
</evidence>
<protein>
    <submittedName>
        <fullName evidence="10">Twin-arginine translocase subunit TatB</fullName>
    </submittedName>
</protein>
<dbReference type="AlphaFoldDB" id="A0A845AKF7"/>
<dbReference type="GO" id="GO:0016020">
    <property type="term" value="C:membrane"/>
    <property type="evidence" value="ECO:0007669"/>
    <property type="project" value="UniProtKB-SubCell"/>
</dbReference>
<evidence type="ECO:0000256" key="3">
    <source>
        <dbReference type="ARBA" id="ARBA00022475"/>
    </source>
</evidence>
<dbReference type="InterPro" id="IPR003369">
    <property type="entry name" value="TatA/B/E"/>
</dbReference>
<dbReference type="EMBL" id="WTYA01000001">
    <property type="protein sequence ID" value="MXP27538.1"/>
    <property type="molecule type" value="Genomic_DNA"/>
</dbReference>
<dbReference type="Pfam" id="PF02416">
    <property type="entry name" value="TatA_B_E"/>
    <property type="match status" value="1"/>
</dbReference>
<keyword evidence="11" id="KW-1185">Reference proteome</keyword>
<evidence type="ECO:0000313" key="11">
    <source>
        <dbReference type="Proteomes" id="UP000439780"/>
    </source>
</evidence>
<sequence length="152" mass="16515">MFDVAPSELLLVAIIALIFIGPKDLPFALRTLGRWIGQARRMSNHFKAGVDAMIREAEMAEIEREWRERNARIMAEHPDAEAHDEQMPASDDGPQMEPIGRAGDSAAASQAAVAHPQPETLPTSNASPVSSTDETESDEPQLPLSKSGETKS</sequence>
<reference evidence="10 11" key="1">
    <citation type="submission" date="2019-12" db="EMBL/GenBank/DDBJ databases">
        <title>Genomic-based taxomic classification of the family Erythrobacteraceae.</title>
        <authorList>
            <person name="Xu L."/>
        </authorList>
    </citation>
    <scope>NUCLEOTIDE SEQUENCE [LARGE SCALE GENOMIC DNA]</scope>
    <source>
        <strain evidence="10 11">KEMB 9005-328</strain>
    </source>
</reference>
<dbReference type="Proteomes" id="UP000439780">
    <property type="component" value="Unassembled WGS sequence"/>
</dbReference>
<dbReference type="RefSeq" id="WP_160751817.1">
    <property type="nucleotide sequence ID" value="NZ_WTYA01000001.1"/>
</dbReference>
<keyword evidence="6" id="KW-1133">Transmembrane helix</keyword>
<proteinExistence type="predicted"/>
<keyword evidence="5" id="KW-0653">Protein transport</keyword>
<dbReference type="GO" id="GO:0043953">
    <property type="term" value="P:protein transport by the Tat complex"/>
    <property type="evidence" value="ECO:0007669"/>
    <property type="project" value="InterPro"/>
</dbReference>
<accession>A0A845AKF7</accession>